<evidence type="ECO:0000256" key="5">
    <source>
        <dbReference type="ARBA" id="ARBA00023002"/>
    </source>
</evidence>
<dbReference type="InterPro" id="IPR036318">
    <property type="entry name" value="FAD-bd_PCMH-like_sf"/>
</dbReference>
<dbReference type="InterPro" id="IPR016169">
    <property type="entry name" value="FAD-bd_PCMH_sub2"/>
</dbReference>
<dbReference type="InParanoid" id="A0A0Q0VUX0"/>
<keyword evidence="3" id="KW-0285">Flavoprotein</keyword>
<evidence type="ECO:0000256" key="4">
    <source>
        <dbReference type="ARBA" id="ARBA00022827"/>
    </source>
</evidence>
<reference evidence="7 8" key="1">
    <citation type="submission" date="2015-09" db="EMBL/GenBank/DDBJ databases">
        <title>Heavy metals and arsenic resistance mechanisms in polyextremophilic archaea of the family Ferroplasmaceae.</title>
        <authorList>
            <person name="Bulaev A.G."/>
            <person name="Kanygina A.V."/>
        </authorList>
    </citation>
    <scope>NUCLEOTIDE SEQUENCE [LARGE SCALE GENOMIC DNA]</scope>
    <source>
        <strain evidence="7 8">BH2</strain>
    </source>
</reference>
<dbReference type="InterPro" id="IPR051914">
    <property type="entry name" value="FAD-linked_OxidoTrans_Type4"/>
</dbReference>
<dbReference type="SUPFAM" id="SSF55103">
    <property type="entry name" value="FAD-linked oxidases, C-terminal domain"/>
    <property type="match status" value="1"/>
</dbReference>
<keyword evidence="4" id="KW-0274">FAD</keyword>
<name>A0A0Q0VUX0_9ARCH</name>
<evidence type="ECO:0000256" key="2">
    <source>
        <dbReference type="ARBA" id="ARBA00008000"/>
    </source>
</evidence>
<evidence type="ECO:0000259" key="6">
    <source>
        <dbReference type="PROSITE" id="PS51387"/>
    </source>
</evidence>
<feature type="domain" description="FAD-binding PCMH-type" evidence="6">
    <location>
        <begin position="37"/>
        <end position="217"/>
    </location>
</feature>
<comment type="cofactor">
    <cofactor evidence="1">
        <name>FAD</name>
        <dbReference type="ChEBI" id="CHEBI:57692"/>
    </cofactor>
</comment>
<dbReference type="InterPro" id="IPR016171">
    <property type="entry name" value="Vanillyl_alc_oxidase_C-sub2"/>
</dbReference>
<dbReference type="InterPro" id="IPR004113">
    <property type="entry name" value="FAD-bd_oxidored_4_C"/>
</dbReference>
<comment type="caution">
    <text evidence="7">The sequence shown here is derived from an EMBL/GenBank/DDBJ whole genome shotgun (WGS) entry which is preliminary data.</text>
</comment>
<evidence type="ECO:0000256" key="3">
    <source>
        <dbReference type="ARBA" id="ARBA00022630"/>
    </source>
</evidence>
<dbReference type="InterPro" id="IPR006094">
    <property type="entry name" value="Oxid_FAD_bind_N"/>
</dbReference>
<dbReference type="Pfam" id="PF02913">
    <property type="entry name" value="FAD-oxidase_C"/>
    <property type="match status" value="1"/>
</dbReference>
<dbReference type="GO" id="GO:0071949">
    <property type="term" value="F:FAD binding"/>
    <property type="evidence" value="ECO:0007669"/>
    <property type="project" value="InterPro"/>
</dbReference>
<dbReference type="AlphaFoldDB" id="A0A0Q0VUX0"/>
<evidence type="ECO:0000313" key="8">
    <source>
        <dbReference type="Proteomes" id="UP000050301"/>
    </source>
</evidence>
<protein>
    <submittedName>
        <fullName evidence="7">Dehydrogenase</fullName>
    </submittedName>
</protein>
<comment type="similarity">
    <text evidence="2">Belongs to the FAD-binding oxidoreductase/transferase type 4 family.</text>
</comment>
<dbReference type="Gene3D" id="3.30.465.10">
    <property type="match status" value="1"/>
</dbReference>
<organism evidence="7 8">
    <name type="scientific">Acidiplasma cupricumulans</name>
    <dbReference type="NCBI Taxonomy" id="312540"/>
    <lineage>
        <taxon>Archaea</taxon>
        <taxon>Methanobacteriati</taxon>
        <taxon>Thermoplasmatota</taxon>
        <taxon>Thermoplasmata</taxon>
        <taxon>Thermoplasmatales</taxon>
        <taxon>Ferroplasmaceae</taxon>
        <taxon>Acidiplasma</taxon>
    </lineage>
</organism>
<dbReference type="SUPFAM" id="SSF56176">
    <property type="entry name" value="FAD-binding/transporter-associated domain-like"/>
    <property type="match status" value="1"/>
</dbReference>
<dbReference type="FunCoup" id="A0A0Q0VUX0">
    <property type="interactions" value="123"/>
</dbReference>
<keyword evidence="8" id="KW-1185">Reference proteome</keyword>
<accession>A0A0Q0VUX0</accession>
<gene>
    <name evidence="7" type="ORF">AOG55_06780</name>
</gene>
<dbReference type="PANTHER" id="PTHR42934:SF2">
    <property type="entry name" value="GLYCOLATE OXIDASE SUBUNIT GLCD"/>
    <property type="match status" value="1"/>
</dbReference>
<dbReference type="Proteomes" id="UP000050301">
    <property type="component" value="Unassembled WGS sequence"/>
</dbReference>
<dbReference type="Gene3D" id="1.10.45.10">
    <property type="entry name" value="Vanillyl-alcohol Oxidase, Chain A, domain 4"/>
    <property type="match status" value="1"/>
</dbReference>
<dbReference type="EMBL" id="LKBH01000136">
    <property type="protein sequence ID" value="KQB35425.1"/>
    <property type="molecule type" value="Genomic_DNA"/>
</dbReference>
<dbReference type="GO" id="GO:0016491">
    <property type="term" value="F:oxidoreductase activity"/>
    <property type="evidence" value="ECO:0007669"/>
    <property type="project" value="UniProtKB-KW"/>
</dbReference>
<evidence type="ECO:0000313" key="7">
    <source>
        <dbReference type="EMBL" id="KQB35425.1"/>
    </source>
</evidence>
<dbReference type="FunFam" id="3.30.70.2740:FF:000001">
    <property type="entry name" value="D-lactate dehydrogenase mitochondrial"/>
    <property type="match status" value="1"/>
</dbReference>
<dbReference type="InterPro" id="IPR016164">
    <property type="entry name" value="FAD-linked_Oxase-like_C"/>
</dbReference>
<dbReference type="PANTHER" id="PTHR42934">
    <property type="entry name" value="GLYCOLATE OXIDASE SUBUNIT GLCD"/>
    <property type="match status" value="1"/>
</dbReference>
<sequence>MNINNDILNEIRQAAGENNVLQNLEEKIPYKNDASYMPGRIPELVIIPENSDQISRVLKLCTKYKIDVTVRSGGTSLTGSSVTNYNGIIINTMKMDKILELNIASRYVVCQPGVRLDNLNEYLNKYGFFYPPDPASSKASTVGGTISTNAGGLRAVRYGATKEWVLGTEFVTATGEIIRTGEYTLKRSAGYDLTALIIGSEGTLGVLTEAILKIEPLPEKYGRILSFYNDIYDVGSALSAVKNAGITPLIAEFMDLKTINSIRDKLNIKIPDYTQFMLMVDIDSTEASLKGKIENVEKIIKNYTKDVLTIMDQKTMDEIYKARKGAYSALLNQREKKNEIVIIGDVIVPASELPATLKEIKNAVDKMKINVSLFGHIGDGNIHANIFADNTKTGLEKVEKLQMEIAMAAIRHKGCVSAEHGIGTEKNKLLYEEYKERNSLYSLELMKRIKAVFDPENIMNRGKIFYD</sequence>
<dbReference type="InterPro" id="IPR016166">
    <property type="entry name" value="FAD-bd_PCMH"/>
</dbReference>
<proteinExistence type="inferred from homology"/>
<dbReference type="Gene3D" id="3.30.70.2740">
    <property type="match status" value="1"/>
</dbReference>
<keyword evidence="5" id="KW-0560">Oxidoreductase</keyword>
<dbReference type="Pfam" id="PF01565">
    <property type="entry name" value="FAD_binding_4"/>
    <property type="match status" value="1"/>
</dbReference>
<evidence type="ECO:0000256" key="1">
    <source>
        <dbReference type="ARBA" id="ARBA00001974"/>
    </source>
</evidence>
<dbReference type="PROSITE" id="PS51387">
    <property type="entry name" value="FAD_PCMH"/>
    <property type="match status" value="1"/>
</dbReference>